<dbReference type="NCBIfam" id="TIGR00152">
    <property type="entry name" value="dephospho-CoA kinase"/>
    <property type="match status" value="1"/>
</dbReference>
<proteinExistence type="inferred from homology"/>
<dbReference type="AlphaFoldDB" id="A0A381S0J5"/>
<organism evidence="3">
    <name type="scientific">marine metagenome</name>
    <dbReference type="NCBI Taxonomy" id="408172"/>
    <lineage>
        <taxon>unclassified sequences</taxon>
        <taxon>metagenomes</taxon>
        <taxon>ecological metagenomes</taxon>
    </lineage>
</organism>
<evidence type="ECO:0008006" key="4">
    <source>
        <dbReference type="Google" id="ProtNLM"/>
    </source>
</evidence>
<name>A0A381S0J5_9ZZZZ</name>
<gene>
    <name evidence="3" type="ORF">METZ01_LOCUS50489</name>
</gene>
<evidence type="ECO:0000256" key="1">
    <source>
        <dbReference type="ARBA" id="ARBA00022741"/>
    </source>
</evidence>
<dbReference type="CDD" id="cd02022">
    <property type="entry name" value="DPCK"/>
    <property type="match status" value="1"/>
</dbReference>
<dbReference type="PANTHER" id="PTHR10695:SF46">
    <property type="entry name" value="BIFUNCTIONAL COENZYME A SYNTHASE-RELATED"/>
    <property type="match status" value="1"/>
</dbReference>
<dbReference type="Pfam" id="PF01121">
    <property type="entry name" value="CoaE"/>
    <property type="match status" value="1"/>
</dbReference>
<accession>A0A381S0J5</accession>
<evidence type="ECO:0000256" key="2">
    <source>
        <dbReference type="ARBA" id="ARBA00022840"/>
    </source>
</evidence>
<dbReference type="PROSITE" id="PS51219">
    <property type="entry name" value="DPCK"/>
    <property type="match status" value="1"/>
</dbReference>
<dbReference type="HAMAP" id="MF_00376">
    <property type="entry name" value="Dephospho_CoA_kinase"/>
    <property type="match status" value="1"/>
</dbReference>
<evidence type="ECO:0000313" key="3">
    <source>
        <dbReference type="EMBL" id="SUZ97635.1"/>
    </source>
</evidence>
<dbReference type="InterPro" id="IPR027417">
    <property type="entry name" value="P-loop_NTPase"/>
</dbReference>
<dbReference type="EMBL" id="UINC01002527">
    <property type="protein sequence ID" value="SUZ97635.1"/>
    <property type="molecule type" value="Genomic_DNA"/>
</dbReference>
<dbReference type="Gene3D" id="3.40.50.300">
    <property type="entry name" value="P-loop containing nucleotide triphosphate hydrolases"/>
    <property type="match status" value="1"/>
</dbReference>
<dbReference type="PANTHER" id="PTHR10695">
    <property type="entry name" value="DEPHOSPHO-COA KINASE-RELATED"/>
    <property type="match status" value="1"/>
</dbReference>
<dbReference type="GO" id="GO:0004140">
    <property type="term" value="F:dephospho-CoA kinase activity"/>
    <property type="evidence" value="ECO:0007669"/>
    <property type="project" value="InterPro"/>
</dbReference>
<dbReference type="GO" id="GO:0015937">
    <property type="term" value="P:coenzyme A biosynthetic process"/>
    <property type="evidence" value="ECO:0007669"/>
    <property type="project" value="InterPro"/>
</dbReference>
<sequence length="197" mass="22054">MLKVGLTGGIGSGKSSVSTLFNTWGSYIFDADSIAKEILNKNETAQSEIIAEFGTDVLGISGQIEKSKLARIAFQDEDHQLRLNTIIHPYVFTEIDSKFDEVLAAGKHDIFVVDAALIYESGADMHMDYVIVVTSHLKLRTERVMTQGSLTRDEFLRRLELQWSDEDKVHMADFVIHNNGTEDDLLKEAKKVYSLLG</sequence>
<keyword evidence="2" id="KW-0067">ATP-binding</keyword>
<keyword evidence="1" id="KW-0547">Nucleotide-binding</keyword>
<dbReference type="InterPro" id="IPR001977">
    <property type="entry name" value="Depp_CoAkinase"/>
</dbReference>
<dbReference type="GO" id="GO:0005524">
    <property type="term" value="F:ATP binding"/>
    <property type="evidence" value="ECO:0007669"/>
    <property type="project" value="UniProtKB-KW"/>
</dbReference>
<dbReference type="SUPFAM" id="SSF52540">
    <property type="entry name" value="P-loop containing nucleoside triphosphate hydrolases"/>
    <property type="match status" value="1"/>
</dbReference>
<protein>
    <recommendedName>
        <fullName evidence="4">Dephospho-CoA kinase</fullName>
    </recommendedName>
</protein>
<reference evidence="3" key="1">
    <citation type="submission" date="2018-05" db="EMBL/GenBank/DDBJ databases">
        <authorList>
            <person name="Lanie J.A."/>
            <person name="Ng W.-L."/>
            <person name="Kazmierczak K.M."/>
            <person name="Andrzejewski T.M."/>
            <person name="Davidsen T.M."/>
            <person name="Wayne K.J."/>
            <person name="Tettelin H."/>
            <person name="Glass J.I."/>
            <person name="Rusch D."/>
            <person name="Podicherti R."/>
            <person name="Tsui H.-C.T."/>
            <person name="Winkler M.E."/>
        </authorList>
    </citation>
    <scope>NUCLEOTIDE SEQUENCE</scope>
</reference>